<feature type="domain" description="STAS" evidence="1">
    <location>
        <begin position="14"/>
        <end position="96"/>
    </location>
</feature>
<accession>A0A1H1TC94</accession>
<proteinExistence type="predicted"/>
<dbReference type="STRING" id="113562.SAMN04489716_1093"/>
<protein>
    <submittedName>
        <fullName evidence="2">Anti-anti-sigma factor</fullName>
    </submittedName>
</protein>
<dbReference type="InterPro" id="IPR002645">
    <property type="entry name" value="STAS_dom"/>
</dbReference>
<name>A0A1H1TC94_9ACTN</name>
<dbReference type="RefSeq" id="WP_092542172.1">
    <property type="nucleotide sequence ID" value="NZ_BOMJ01000083.1"/>
</dbReference>
<dbReference type="OrthoDB" id="4628340at2"/>
<evidence type="ECO:0000259" key="1">
    <source>
        <dbReference type="PROSITE" id="PS50801"/>
    </source>
</evidence>
<reference evidence="2 3" key="1">
    <citation type="submission" date="2016-10" db="EMBL/GenBank/DDBJ databases">
        <authorList>
            <person name="de Groot N.N."/>
        </authorList>
    </citation>
    <scope>NUCLEOTIDE SEQUENCE [LARGE SCALE GENOMIC DNA]</scope>
    <source>
        <strain evidence="2 3">DSM 43941</strain>
    </source>
</reference>
<dbReference type="AlphaFoldDB" id="A0A1H1TC94"/>
<dbReference type="SUPFAM" id="SSF52091">
    <property type="entry name" value="SpoIIaa-like"/>
    <property type="match status" value="1"/>
</dbReference>
<dbReference type="Pfam" id="PF13466">
    <property type="entry name" value="STAS_2"/>
    <property type="match status" value="1"/>
</dbReference>
<dbReference type="InterPro" id="IPR058548">
    <property type="entry name" value="MlaB-like_STAS"/>
</dbReference>
<dbReference type="Gene3D" id="3.30.750.24">
    <property type="entry name" value="STAS domain"/>
    <property type="match status" value="1"/>
</dbReference>
<evidence type="ECO:0000313" key="3">
    <source>
        <dbReference type="Proteomes" id="UP000198688"/>
    </source>
</evidence>
<dbReference type="EMBL" id="LT629758">
    <property type="protein sequence ID" value="SDS57596.1"/>
    <property type="molecule type" value="Genomic_DNA"/>
</dbReference>
<organism evidence="2 3">
    <name type="scientific">Actinoplanes derwentensis</name>
    <dbReference type="NCBI Taxonomy" id="113562"/>
    <lineage>
        <taxon>Bacteria</taxon>
        <taxon>Bacillati</taxon>
        <taxon>Actinomycetota</taxon>
        <taxon>Actinomycetes</taxon>
        <taxon>Micromonosporales</taxon>
        <taxon>Micromonosporaceae</taxon>
        <taxon>Actinoplanes</taxon>
    </lineage>
</organism>
<keyword evidence="3" id="KW-1185">Reference proteome</keyword>
<dbReference type="Proteomes" id="UP000198688">
    <property type="component" value="Chromosome I"/>
</dbReference>
<gene>
    <name evidence="2" type="ORF">SAMN04489716_1093</name>
</gene>
<dbReference type="PROSITE" id="PS50801">
    <property type="entry name" value="STAS"/>
    <property type="match status" value="1"/>
</dbReference>
<dbReference type="CDD" id="cd07043">
    <property type="entry name" value="STAS_anti-anti-sigma_factors"/>
    <property type="match status" value="1"/>
</dbReference>
<sequence length="96" mass="9644">MTTALTLTTGPGTVLTAAGEIDMSNAETFAVALTSAVTLAAGMPLTVDLTAVEYLDSAGLAALFVQADHIEVLTGPLLAPLLEISGLAELTTVRSA</sequence>
<evidence type="ECO:0000313" key="2">
    <source>
        <dbReference type="EMBL" id="SDS57596.1"/>
    </source>
</evidence>
<dbReference type="InterPro" id="IPR036513">
    <property type="entry name" value="STAS_dom_sf"/>
</dbReference>